<dbReference type="InterPro" id="IPR006430">
    <property type="entry name" value="Phage_portal_PBSX"/>
</dbReference>
<evidence type="ECO:0000256" key="1">
    <source>
        <dbReference type="ARBA" id="ARBA00006799"/>
    </source>
</evidence>
<keyword evidence="3" id="KW-1162">Viral penetration into host cytoplasm</keyword>
<evidence type="ECO:0000313" key="5">
    <source>
        <dbReference type="EMBL" id="DAD65901.1"/>
    </source>
</evidence>
<sequence length="339" mass="37944">MKKSRKKTTALSSQSTAEVFSFGEPIPVLDRSEILNYFEPVLMYQKFYNPPINLSYLAKALNASPHHQSAITVKKNILLSTCKTTALLPRTQLEKLVQDYLVFGNAYIEVQRNKFGKVIGLSSPLAKYMRVGVEEGVFYQIVNGFEEHKFAAGAVFNIVNPDINQEVYGVPEYLAALQSAFLNESATLFRRKYYLNGAHAGSIIYLTDPTQNKDDVAAIKDQIRATKGTGNFKNLFINIPNGKKDGIQVIPLSDAVGKDEFLNIKNASRDDVLAAHRVPPQLMGIIPNNTGGFGDVEKATKVFFVNEIMPLQERLKEINEMVGQEVIRFEDYKLLEPTK</sequence>
<dbReference type="EMBL" id="BK014650">
    <property type="protein sequence ID" value="DAD65901.1"/>
    <property type="molecule type" value="Genomic_DNA"/>
</dbReference>
<dbReference type="Pfam" id="PF04860">
    <property type="entry name" value="Phage_portal"/>
    <property type="match status" value="1"/>
</dbReference>
<dbReference type="InterPro" id="IPR030935">
    <property type="entry name" value="PBSX_Proteobac"/>
</dbReference>
<reference evidence="5" key="1">
    <citation type="journal article" date="2021" name="Proc. Natl. Acad. Sci. U.S.A.">
        <title>A Catalog of Tens of Thousands of Viruses from Human Metagenomes Reveals Hidden Associations with Chronic Diseases.</title>
        <authorList>
            <person name="Tisza M.J."/>
            <person name="Buck C.B."/>
        </authorList>
    </citation>
    <scope>NUCLEOTIDE SEQUENCE</scope>
    <source>
        <strain evidence="5">CtDEW4</strain>
    </source>
</reference>
<evidence type="ECO:0000256" key="2">
    <source>
        <dbReference type="ARBA" id="ARBA00022950"/>
    </source>
</evidence>
<protein>
    <submittedName>
        <fullName evidence="5">Portal vertex protein</fullName>
    </submittedName>
</protein>
<evidence type="ECO:0000256" key="4">
    <source>
        <dbReference type="ARBA" id="ARBA00023219"/>
    </source>
</evidence>
<name>A0A8S5L7P3_9CAUD</name>
<accession>A0A8S5L7P3</accession>
<keyword evidence="4" id="KW-0231">Viral genome packaging</keyword>
<keyword evidence="2" id="KW-1188">Viral release from host cell</keyword>
<organism evidence="5">
    <name type="scientific">Siphoviridae sp. ctDEW4</name>
    <dbReference type="NCBI Taxonomy" id="2823569"/>
    <lineage>
        <taxon>Viruses</taxon>
        <taxon>Duplodnaviria</taxon>
        <taxon>Heunggongvirae</taxon>
        <taxon>Uroviricota</taxon>
        <taxon>Caudoviricetes</taxon>
    </lineage>
</organism>
<evidence type="ECO:0000256" key="3">
    <source>
        <dbReference type="ARBA" id="ARBA00023009"/>
    </source>
</evidence>
<dbReference type="InterPro" id="IPR006944">
    <property type="entry name" value="Phage/GTA_portal"/>
</dbReference>
<keyword evidence="3" id="KW-1171">Viral genome ejection through host cell envelope</keyword>
<proteinExistence type="inferred from homology"/>
<keyword evidence="3" id="KW-1160">Virus entry into host cell</keyword>
<dbReference type="PIRSF" id="PIRSF018494">
    <property type="entry name" value="PBSX_VPQ"/>
    <property type="match status" value="1"/>
</dbReference>
<keyword evidence="2" id="KW-0118">Viral capsid assembly</keyword>
<comment type="similarity">
    <text evidence="1">Belongs to the phage portal family. PBSX subfamily.</text>
</comment>
<dbReference type="NCBIfam" id="TIGR01540">
    <property type="entry name" value="portal_PBSX"/>
    <property type="match status" value="1"/>
</dbReference>